<dbReference type="Gene3D" id="3.30.70.80">
    <property type="entry name" value="Peptidase S8 propeptide/proteinase inhibitor I9"/>
    <property type="match status" value="1"/>
</dbReference>
<evidence type="ECO:0000259" key="11">
    <source>
        <dbReference type="Pfam" id="PF17766"/>
    </source>
</evidence>
<evidence type="ECO:0000259" key="9">
    <source>
        <dbReference type="Pfam" id="PF00082"/>
    </source>
</evidence>
<dbReference type="InterPro" id="IPR000209">
    <property type="entry name" value="Peptidase_S8/S53_dom"/>
</dbReference>
<evidence type="ECO:0000256" key="1">
    <source>
        <dbReference type="ARBA" id="ARBA00011073"/>
    </source>
</evidence>
<dbReference type="InterPro" id="IPR010259">
    <property type="entry name" value="S8pro/Inhibitor_I9"/>
</dbReference>
<feature type="domain" description="Subtilisin-like protease fibronectin type-III" evidence="11">
    <location>
        <begin position="660"/>
        <end position="760"/>
    </location>
</feature>
<feature type="chain" id="PRO_5043897721" evidence="8">
    <location>
        <begin position="28"/>
        <end position="767"/>
    </location>
</feature>
<dbReference type="Gene3D" id="3.40.50.200">
    <property type="entry name" value="Peptidase S8/S53 domain"/>
    <property type="match status" value="1"/>
</dbReference>
<dbReference type="CDD" id="cd02120">
    <property type="entry name" value="PA_subtilisin_like"/>
    <property type="match status" value="1"/>
</dbReference>
<feature type="active site" description="Charge relay system" evidence="6 7">
    <location>
        <position position="541"/>
    </location>
</feature>
<dbReference type="PROSITE" id="PS00138">
    <property type="entry name" value="SUBTILASE_SER"/>
    <property type="match status" value="1"/>
</dbReference>
<evidence type="ECO:0000256" key="2">
    <source>
        <dbReference type="ARBA" id="ARBA00022670"/>
    </source>
</evidence>
<keyword evidence="5 7" id="KW-0720">Serine protease</keyword>
<dbReference type="CDD" id="cd04852">
    <property type="entry name" value="Peptidases_S8_3"/>
    <property type="match status" value="1"/>
</dbReference>
<feature type="domain" description="Inhibitor I9" evidence="10">
    <location>
        <begin position="37"/>
        <end position="113"/>
    </location>
</feature>
<dbReference type="InterPro" id="IPR037045">
    <property type="entry name" value="S8pro/Inhibitor_I9_sf"/>
</dbReference>
<feature type="signal peptide" evidence="8">
    <location>
        <begin position="1"/>
        <end position="27"/>
    </location>
</feature>
<accession>A0AAV1EBL9</accession>
<keyword evidence="13" id="KW-1185">Reference proteome</keyword>
<dbReference type="InterPro" id="IPR041469">
    <property type="entry name" value="Subtilisin-like_FN3"/>
</dbReference>
<dbReference type="GO" id="GO:0004252">
    <property type="term" value="F:serine-type endopeptidase activity"/>
    <property type="evidence" value="ECO:0007669"/>
    <property type="project" value="UniProtKB-UniRule"/>
</dbReference>
<keyword evidence="3 8" id="KW-0732">Signal</keyword>
<evidence type="ECO:0000256" key="4">
    <source>
        <dbReference type="ARBA" id="ARBA00022801"/>
    </source>
</evidence>
<dbReference type="InterPro" id="IPR015500">
    <property type="entry name" value="Peptidase_S8_subtilisin-rel"/>
</dbReference>
<evidence type="ECO:0000256" key="6">
    <source>
        <dbReference type="PIRSR" id="PIRSR615500-1"/>
    </source>
</evidence>
<dbReference type="InterPro" id="IPR045051">
    <property type="entry name" value="SBT"/>
</dbReference>
<feature type="domain" description="Peptidase S8/S53" evidence="9">
    <location>
        <begin position="143"/>
        <end position="600"/>
    </location>
</feature>
<protein>
    <submittedName>
        <fullName evidence="12">OLC1v1018290C1</fullName>
    </submittedName>
</protein>
<dbReference type="InterPro" id="IPR034197">
    <property type="entry name" value="Peptidases_S8_3"/>
</dbReference>
<dbReference type="Gene3D" id="3.50.30.30">
    <property type="match status" value="1"/>
</dbReference>
<keyword evidence="4 7" id="KW-0378">Hydrolase</keyword>
<reference evidence="12" key="1">
    <citation type="submission" date="2023-03" db="EMBL/GenBank/DDBJ databases">
        <authorList>
            <person name="Julca I."/>
        </authorList>
    </citation>
    <scope>NUCLEOTIDE SEQUENCE</scope>
</reference>
<dbReference type="PROSITE" id="PS51892">
    <property type="entry name" value="SUBTILASE"/>
    <property type="match status" value="1"/>
</dbReference>
<dbReference type="Pfam" id="PF17766">
    <property type="entry name" value="fn3_6"/>
    <property type="match status" value="1"/>
</dbReference>
<feature type="active site" description="Charge relay system" evidence="6 7">
    <location>
        <position position="214"/>
    </location>
</feature>
<dbReference type="InterPro" id="IPR022398">
    <property type="entry name" value="Peptidase_S8_His-AS"/>
</dbReference>
<dbReference type="PANTHER" id="PTHR10795">
    <property type="entry name" value="PROPROTEIN CONVERTASE SUBTILISIN/KEXIN"/>
    <property type="match status" value="1"/>
</dbReference>
<dbReference type="Pfam" id="PF00082">
    <property type="entry name" value="Peptidase_S8"/>
    <property type="match status" value="1"/>
</dbReference>
<evidence type="ECO:0000256" key="8">
    <source>
        <dbReference type="SAM" id="SignalP"/>
    </source>
</evidence>
<dbReference type="GO" id="GO:0006508">
    <property type="term" value="P:proteolysis"/>
    <property type="evidence" value="ECO:0007669"/>
    <property type="project" value="UniProtKB-KW"/>
</dbReference>
<name>A0AAV1EBL9_OLDCO</name>
<comment type="similarity">
    <text evidence="1 7">Belongs to the peptidase S8 family.</text>
</comment>
<dbReference type="PRINTS" id="PR00723">
    <property type="entry name" value="SUBTILISIN"/>
</dbReference>
<dbReference type="InterPro" id="IPR023828">
    <property type="entry name" value="Peptidase_S8_Ser-AS"/>
</dbReference>
<dbReference type="Proteomes" id="UP001161247">
    <property type="component" value="Chromosome 8"/>
</dbReference>
<evidence type="ECO:0000313" key="13">
    <source>
        <dbReference type="Proteomes" id="UP001161247"/>
    </source>
</evidence>
<dbReference type="InterPro" id="IPR036852">
    <property type="entry name" value="Peptidase_S8/S53_dom_sf"/>
</dbReference>
<gene>
    <name evidence="12" type="ORF">OLC1_LOCUS23134</name>
</gene>
<evidence type="ECO:0000256" key="3">
    <source>
        <dbReference type="ARBA" id="ARBA00022729"/>
    </source>
</evidence>
<dbReference type="PROSITE" id="PS00137">
    <property type="entry name" value="SUBTILASE_HIS"/>
    <property type="match status" value="1"/>
</dbReference>
<sequence>MKSFISGFSSFIPLLLVLTLQLYHVFAAAGGAESYGVYIVYTGGAAAGSSSSGFPSDHILSSSSMERWKDRVIHTYNYGFSGFAAQLTKEEAESIAQRPEVISVIPDRVHQLHTTHSWDFLKDLSSVKSRPRFTSKSKASSFGEDTIIGIFDTGIWPESKSFNDVGMGPVPKRWKGKCIQGRDLKPFNCNRKLIGARNYATNGNFTSPRDRDGHGTHVAGIAAGRRVGGASYHGLAQGIAQGGSPNSRIALYRVCDYQNCYGYAALKAFDDAIADGVDVISLSFGSIFADLTRDPVAIGSFHATEKGILVTASAGNGGDSETISSVDNVAPWILTVGATTMDRFFESDVVLGGNQVIKGAGIHFAKIQKTPVYPLITGAAANNSDRTADLARFCSYSELDANKVKGKIVLCETLSVYDSAQMTRETIKSMGGIGVIYVDYFSKLVDSISDSIPLVPVNRQDALQILSYINSTRNPVATILPTEAITPYKPAPSVASFSGKGPVFGNDYLIKPDVAAPGVDIISAWPSNDTDRAFNILSGTSVATPHVSGIAALVKSRYPSWSPSAIKSAIMTTAIQSNNMGTLIKNKYGNPATPYYFGAGEVTMFDPLEPGLVYETEVTDYLEFLCNLGYNAPTIKLISSNLPANFSCPTNSSKKELISNMNYPSIVIIQSKDGKYQTVKRTVTNVGDEESVYSVSVEANEQLEVRVNPTKLNFTRNMKKLSYEVTFTYTNGTFNIDWEFTHGSIIWSNQKHRVRIPFVVRLFPTEY</sequence>
<evidence type="ECO:0000259" key="10">
    <source>
        <dbReference type="Pfam" id="PF05922"/>
    </source>
</evidence>
<evidence type="ECO:0000313" key="12">
    <source>
        <dbReference type="EMBL" id="CAI9116986.1"/>
    </source>
</evidence>
<dbReference type="EMBL" id="OX459125">
    <property type="protein sequence ID" value="CAI9116986.1"/>
    <property type="molecule type" value="Genomic_DNA"/>
</dbReference>
<feature type="active site" description="Charge relay system" evidence="6 7">
    <location>
        <position position="152"/>
    </location>
</feature>
<dbReference type="Gene3D" id="2.60.40.2310">
    <property type="match status" value="1"/>
</dbReference>
<proteinExistence type="inferred from homology"/>
<dbReference type="SUPFAM" id="SSF52743">
    <property type="entry name" value="Subtilisin-like"/>
    <property type="match status" value="1"/>
</dbReference>
<keyword evidence="2 7" id="KW-0645">Protease</keyword>
<evidence type="ECO:0000256" key="5">
    <source>
        <dbReference type="ARBA" id="ARBA00022825"/>
    </source>
</evidence>
<dbReference type="AlphaFoldDB" id="A0AAV1EBL9"/>
<evidence type="ECO:0000256" key="7">
    <source>
        <dbReference type="PROSITE-ProRule" id="PRU01240"/>
    </source>
</evidence>
<dbReference type="Pfam" id="PF05922">
    <property type="entry name" value="Inhibitor_I9"/>
    <property type="match status" value="1"/>
</dbReference>
<organism evidence="12 13">
    <name type="scientific">Oldenlandia corymbosa var. corymbosa</name>
    <dbReference type="NCBI Taxonomy" id="529605"/>
    <lineage>
        <taxon>Eukaryota</taxon>
        <taxon>Viridiplantae</taxon>
        <taxon>Streptophyta</taxon>
        <taxon>Embryophyta</taxon>
        <taxon>Tracheophyta</taxon>
        <taxon>Spermatophyta</taxon>
        <taxon>Magnoliopsida</taxon>
        <taxon>eudicotyledons</taxon>
        <taxon>Gunneridae</taxon>
        <taxon>Pentapetalae</taxon>
        <taxon>asterids</taxon>
        <taxon>lamiids</taxon>
        <taxon>Gentianales</taxon>
        <taxon>Rubiaceae</taxon>
        <taxon>Rubioideae</taxon>
        <taxon>Spermacoceae</taxon>
        <taxon>Hedyotis-Oldenlandia complex</taxon>
        <taxon>Oldenlandia</taxon>
    </lineage>
</organism>